<dbReference type="STRING" id="419665.Maeo_1253"/>
<dbReference type="PANTHER" id="PTHR12196">
    <property type="entry name" value="DOMAIN OF UNKNOWN FUNCTION 71 DUF71 -CONTAINING PROTEIN"/>
    <property type="match status" value="1"/>
</dbReference>
<dbReference type="Proteomes" id="UP000001106">
    <property type="component" value="Chromosome"/>
</dbReference>
<dbReference type="NCBIfam" id="TIGR03679">
    <property type="entry name" value="arCOG00187"/>
    <property type="match status" value="1"/>
</dbReference>
<dbReference type="Gene3D" id="3.90.1490.10">
    <property type="entry name" value="putative n-type atp pyrophosphatase, domain 2"/>
    <property type="match status" value="1"/>
</dbReference>
<dbReference type="GO" id="GO:0017183">
    <property type="term" value="P:protein histidyl modification to diphthamide"/>
    <property type="evidence" value="ECO:0007669"/>
    <property type="project" value="TreeGrafter"/>
</dbReference>
<name>A6UWF7_META3</name>
<dbReference type="Pfam" id="PF01902">
    <property type="entry name" value="Diphthami_syn_2"/>
    <property type="match status" value="1"/>
</dbReference>
<dbReference type="NCBIfam" id="TIGR00289">
    <property type="entry name" value="TIGR00289 family protein"/>
    <property type="match status" value="1"/>
</dbReference>
<reference evidence="2" key="1">
    <citation type="submission" date="2007-06" db="EMBL/GenBank/DDBJ databases">
        <title>Complete sequence of Methanococcus aeolicus Nankai-3.</title>
        <authorList>
            <consortium name="US DOE Joint Genome Institute"/>
            <person name="Copeland A."/>
            <person name="Lucas S."/>
            <person name="Lapidus A."/>
            <person name="Barry K."/>
            <person name="Glavina del Rio T."/>
            <person name="Dalin E."/>
            <person name="Tice H."/>
            <person name="Pitluck S."/>
            <person name="Chain P."/>
            <person name="Malfatti S."/>
            <person name="Shin M."/>
            <person name="Vergez L."/>
            <person name="Schmutz J."/>
            <person name="Larimer F."/>
            <person name="Land M."/>
            <person name="Hauser L."/>
            <person name="Kyrpides N."/>
            <person name="Lykidis A."/>
            <person name="Sieprawska-Lupa M."/>
            <person name="Whitman W.B."/>
            <person name="Richardson P."/>
        </authorList>
    </citation>
    <scope>NUCLEOTIDE SEQUENCE [LARGE SCALE GENOMIC DNA]</scope>
    <source>
        <strain evidence="2">Nankai-3</strain>
    </source>
</reference>
<dbReference type="RefSeq" id="WP_011973961.1">
    <property type="nucleotide sequence ID" value="NC_009635.1"/>
</dbReference>
<dbReference type="Gene3D" id="3.40.50.620">
    <property type="entry name" value="HUPs"/>
    <property type="match status" value="1"/>
</dbReference>
<dbReference type="eggNOG" id="arCOG00035">
    <property type="taxonomic scope" value="Archaea"/>
</dbReference>
<dbReference type="SUPFAM" id="SSF52402">
    <property type="entry name" value="Adenine nucleotide alpha hydrolases-like"/>
    <property type="match status" value="1"/>
</dbReference>
<evidence type="ECO:0000313" key="3">
    <source>
        <dbReference type="Proteomes" id="UP000001106"/>
    </source>
</evidence>
<dbReference type="InterPro" id="IPR005237">
    <property type="entry name" value="MJ0570"/>
</dbReference>
<dbReference type="InterPro" id="IPR022427">
    <property type="entry name" value="MJ0570_ATP-bd"/>
</dbReference>
<dbReference type="EMBL" id="CP000743">
    <property type="protein sequence ID" value="ABR56829.1"/>
    <property type="molecule type" value="Genomic_DNA"/>
</dbReference>
<dbReference type="InterPro" id="IPR002761">
    <property type="entry name" value="Diphthami_syn_dom"/>
</dbReference>
<organism evidence="2 3">
    <name type="scientific">Methanococcus aeolicus (strain ATCC BAA-1280 / DSM 17508 / OCM 812 / Nankai-3)</name>
    <dbReference type="NCBI Taxonomy" id="419665"/>
    <lineage>
        <taxon>Archaea</taxon>
        <taxon>Methanobacteriati</taxon>
        <taxon>Methanobacteriota</taxon>
        <taxon>Methanomada group</taxon>
        <taxon>Methanococci</taxon>
        <taxon>Methanococcales</taxon>
        <taxon>Methanococcaceae</taxon>
        <taxon>Methanococcus</taxon>
    </lineage>
</organism>
<dbReference type="GO" id="GO:0017178">
    <property type="term" value="F:diphthine-ammonia ligase activity"/>
    <property type="evidence" value="ECO:0007669"/>
    <property type="project" value="TreeGrafter"/>
</dbReference>
<accession>A6UWF7</accession>
<feature type="domain" description="Diphthamide synthase" evidence="1">
    <location>
        <begin position="1"/>
        <end position="216"/>
    </location>
</feature>
<dbReference type="CDD" id="cd01994">
    <property type="entry name" value="AANH_PF0828-like"/>
    <property type="match status" value="1"/>
</dbReference>
<dbReference type="GeneID" id="5327363"/>
<protein>
    <submittedName>
        <fullName evidence="2">ATP binding protein</fullName>
    </submittedName>
</protein>
<dbReference type="AlphaFoldDB" id="A6UWF7"/>
<proteinExistence type="predicted"/>
<dbReference type="InterPro" id="IPR030662">
    <property type="entry name" value="DPH6/MJ0570"/>
</dbReference>
<dbReference type="InterPro" id="IPR014729">
    <property type="entry name" value="Rossmann-like_a/b/a_fold"/>
</dbReference>
<sequence length="224" mass="25687">MKIASLYSGGKDSAYALWWALNQGWDVNYMVNVVSKNKESYMFHVPNVELTDLVAESANISMVKVITAGEKEKEILDLKKTLSKLDIDGIVSGALASEYQRTRIDHICQEIGIKSFAPLWHKEQELILRDTAKFFDFRMVSVAAYGLGKEWLGKRITDDNIDKLFKIMEKYQINKAFEGGEAETFVFDAPFFDKKIEVMDYEIIWDDSCECGYYNVLDAKLVEK</sequence>
<dbReference type="OrthoDB" id="372052at2157"/>
<keyword evidence="3" id="KW-1185">Reference proteome</keyword>
<dbReference type="PIRSF" id="PIRSF039123">
    <property type="entry name" value="Diphthamide_synthase"/>
    <property type="match status" value="1"/>
</dbReference>
<dbReference type="PANTHER" id="PTHR12196:SF2">
    <property type="entry name" value="DIPHTHINE--AMMONIA LIGASE"/>
    <property type="match status" value="1"/>
</dbReference>
<dbReference type="NCBIfam" id="TIGR00290">
    <property type="entry name" value="MJ0570_dom"/>
    <property type="match status" value="1"/>
</dbReference>
<dbReference type="HOGENOM" id="CLU_010289_0_2_2"/>
<dbReference type="KEGG" id="mae:Maeo_1253"/>
<evidence type="ECO:0000259" key="1">
    <source>
        <dbReference type="Pfam" id="PF01902"/>
    </source>
</evidence>
<gene>
    <name evidence="2" type="ordered locus">Maeo_1253</name>
</gene>
<evidence type="ECO:0000313" key="2">
    <source>
        <dbReference type="EMBL" id="ABR56829.1"/>
    </source>
</evidence>